<proteinExistence type="predicted"/>
<accession>D6E685</accession>
<evidence type="ECO:0000313" key="1">
    <source>
        <dbReference type="EMBL" id="CBL03232.1"/>
    </source>
</evidence>
<gene>
    <name evidence="1" type="ORF">GPA_00120</name>
</gene>
<keyword evidence="2" id="KW-1185">Reference proteome</keyword>
<name>D6E685_9ACTN</name>
<sequence>MVTSTLSAANALIDADAHTLSARAMLMTTLMILEDAILSVVSVLTLPP</sequence>
<protein>
    <submittedName>
        <fullName evidence="1">Uncharacterized protein</fullName>
    </submittedName>
</protein>
<dbReference type="KEGG" id="gpa:GPA_00120"/>
<dbReference type="AlphaFoldDB" id="D6E685"/>
<dbReference type="HOGENOM" id="CLU_3153362_0_0_11"/>
<reference evidence="1 2" key="1">
    <citation type="submission" date="2010-03" db="EMBL/GenBank/DDBJ databases">
        <title>The genome sequence of Gordonibacter pamelaeae 7-10-1-bT.</title>
        <authorList>
            <consortium name="metaHIT consortium -- http://www.metahit.eu/"/>
            <person name="Pajon A."/>
            <person name="Turner K."/>
            <person name="Parkhill J."/>
            <person name="Timmis K."/>
            <person name="Oxley A."/>
            <person name="Wurdemann D."/>
        </authorList>
    </citation>
    <scope>NUCLEOTIDE SEQUENCE [LARGE SCALE GENOMIC DNA]</scope>
    <source>
        <strain evidence="2">7-10-1-b</strain>
    </source>
</reference>
<reference evidence="1 2" key="2">
    <citation type="submission" date="2010-03" db="EMBL/GenBank/DDBJ databases">
        <authorList>
            <person name="Pajon A."/>
        </authorList>
    </citation>
    <scope>NUCLEOTIDE SEQUENCE [LARGE SCALE GENOMIC DNA]</scope>
    <source>
        <strain evidence="2">7-10-1-b</strain>
    </source>
</reference>
<evidence type="ECO:0000313" key="2">
    <source>
        <dbReference type="Proteomes" id="UP000008805"/>
    </source>
</evidence>
<dbReference type="Proteomes" id="UP000008805">
    <property type="component" value="Chromosome"/>
</dbReference>
<dbReference type="EMBL" id="FP929047">
    <property type="protein sequence ID" value="CBL03232.1"/>
    <property type="molecule type" value="Genomic_DNA"/>
</dbReference>
<organism evidence="1 2">
    <name type="scientific">Gordonibacter pamelaeae 7-10-1-b</name>
    <dbReference type="NCBI Taxonomy" id="657308"/>
    <lineage>
        <taxon>Bacteria</taxon>
        <taxon>Bacillati</taxon>
        <taxon>Actinomycetota</taxon>
        <taxon>Coriobacteriia</taxon>
        <taxon>Eggerthellales</taxon>
        <taxon>Eggerthellaceae</taxon>
        <taxon>Gordonibacter</taxon>
    </lineage>
</organism>